<dbReference type="NCBIfam" id="TIGR03696">
    <property type="entry name" value="Rhs_assc_core"/>
    <property type="match status" value="1"/>
</dbReference>
<proteinExistence type="predicted"/>
<dbReference type="InterPro" id="IPR056823">
    <property type="entry name" value="TEN-like_YD-shell"/>
</dbReference>
<name>A0ABR6ZN43_9BURK</name>
<dbReference type="InterPro" id="IPR050708">
    <property type="entry name" value="T6SS_VgrG/RHS"/>
</dbReference>
<dbReference type="PANTHER" id="PTHR32305">
    <property type="match status" value="1"/>
</dbReference>
<protein>
    <recommendedName>
        <fullName evidence="2">Teneurin-like YD-shell domain-containing protein</fullName>
    </recommendedName>
</protein>
<organism evidence="3 4">
    <name type="scientific">Undibacterium hunanense</name>
    <dbReference type="NCBI Taxonomy" id="2762292"/>
    <lineage>
        <taxon>Bacteria</taxon>
        <taxon>Pseudomonadati</taxon>
        <taxon>Pseudomonadota</taxon>
        <taxon>Betaproteobacteria</taxon>
        <taxon>Burkholderiales</taxon>
        <taxon>Oxalobacteraceae</taxon>
        <taxon>Undibacterium</taxon>
    </lineage>
</organism>
<gene>
    <name evidence="3" type="ORF">H8L32_07500</name>
</gene>
<keyword evidence="1" id="KW-0677">Repeat</keyword>
<keyword evidence="4" id="KW-1185">Reference proteome</keyword>
<evidence type="ECO:0000313" key="3">
    <source>
        <dbReference type="EMBL" id="MBC3917315.1"/>
    </source>
</evidence>
<dbReference type="Proteomes" id="UP000650424">
    <property type="component" value="Unassembled WGS sequence"/>
</dbReference>
<dbReference type="Pfam" id="PF25023">
    <property type="entry name" value="TEN_YD-shell"/>
    <property type="match status" value="1"/>
</dbReference>
<reference evidence="3 4" key="1">
    <citation type="submission" date="2020-08" db="EMBL/GenBank/DDBJ databases">
        <title>Novel species isolated from subtropical streams in China.</title>
        <authorList>
            <person name="Lu H."/>
        </authorList>
    </citation>
    <scope>NUCLEOTIDE SEQUENCE [LARGE SCALE GENOMIC DNA]</scope>
    <source>
        <strain evidence="3 4">CY18W</strain>
    </source>
</reference>
<evidence type="ECO:0000313" key="4">
    <source>
        <dbReference type="Proteomes" id="UP000650424"/>
    </source>
</evidence>
<dbReference type="PANTHER" id="PTHR32305:SF15">
    <property type="entry name" value="PROTEIN RHSA-RELATED"/>
    <property type="match status" value="1"/>
</dbReference>
<sequence>MANVTQAPFTTNWTNVAAGIYSITAKATDNLGASTTSAPAPVTVTAYQPKVYDIYTDQIDTPRVITDTNGNEVWRWDSAPFGETLPNEQPTQATSKFRFNFRFPGQYYDSETNLHYNYFRDYDPQAGRYVESDPIGLNGGINTYTYVNGRPFAMRDRFGLAGEISGGYSLGLTLVTGTGQGYTLGFDLNGAIAFSENGAITISVNLTNITDAKGAYAGVGQAIGGGIGDMANNGFDMSTSDWVGASAGWGKSVGVSANIGPGGISASKGAFKKGAGFGGFFGQGKTRTLSWTINGCIPKK</sequence>
<comment type="caution">
    <text evidence="3">The sequence shown here is derived from an EMBL/GenBank/DDBJ whole genome shotgun (WGS) entry which is preliminary data.</text>
</comment>
<accession>A0ABR6ZN43</accession>
<dbReference type="EMBL" id="JACOGF010000003">
    <property type="protein sequence ID" value="MBC3917315.1"/>
    <property type="molecule type" value="Genomic_DNA"/>
</dbReference>
<evidence type="ECO:0000259" key="2">
    <source>
        <dbReference type="Pfam" id="PF25023"/>
    </source>
</evidence>
<evidence type="ECO:0000256" key="1">
    <source>
        <dbReference type="ARBA" id="ARBA00022737"/>
    </source>
</evidence>
<feature type="domain" description="Teneurin-like YD-shell" evidence="2">
    <location>
        <begin position="51"/>
        <end position="133"/>
    </location>
</feature>
<dbReference type="Gene3D" id="2.180.10.10">
    <property type="entry name" value="RHS repeat-associated core"/>
    <property type="match status" value="1"/>
</dbReference>
<dbReference type="InterPro" id="IPR022385">
    <property type="entry name" value="Rhs_assc_core"/>
</dbReference>
<dbReference type="PRINTS" id="PR00394">
    <property type="entry name" value="RHSPROTEIN"/>
</dbReference>